<evidence type="ECO:0000313" key="3">
    <source>
        <dbReference type="Proteomes" id="UP000811619"/>
    </source>
</evidence>
<dbReference type="Gene3D" id="3.40.50.10090">
    <property type="match status" value="2"/>
</dbReference>
<accession>A0A8K0NJF3</accession>
<dbReference type="AlphaFoldDB" id="A0A8K0NJF3"/>
<feature type="domain" description="Tetrapyrrole biosynthesis uroporphyrinogen III synthase" evidence="1">
    <location>
        <begin position="45"/>
        <end position="304"/>
    </location>
</feature>
<dbReference type="InterPro" id="IPR039793">
    <property type="entry name" value="UROS/Hem4"/>
</dbReference>
<dbReference type="OrthoDB" id="5595751at2759"/>
<dbReference type="Proteomes" id="UP000811619">
    <property type="component" value="Unassembled WGS sequence"/>
</dbReference>
<dbReference type="InterPro" id="IPR036108">
    <property type="entry name" value="4pyrrol_syn_uPrphyn_synt_sf"/>
</dbReference>
<evidence type="ECO:0000259" key="1">
    <source>
        <dbReference type="Pfam" id="PF02602"/>
    </source>
</evidence>
<dbReference type="GO" id="GO:0005829">
    <property type="term" value="C:cytosol"/>
    <property type="evidence" value="ECO:0007669"/>
    <property type="project" value="TreeGrafter"/>
</dbReference>
<dbReference type="CDD" id="cd06578">
    <property type="entry name" value="HemD"/>
    <property type="match status" value="1"/>
</dbReference>
<dbReference type="SUPFAM" id="SSF69618">
    <property type="entry name" value="HemD-like"/>
    <property type="match status" value="1"/>
</dbReference>
<keyword evidence="3" id="KW-1185">Reference proteome</keyword>
<dbReference type="InterPro" id="IPR003754">
    <property type="entry name" value="4pyrrol_synth_uPrphyn_synth"/>
</dbReference>
<organism evidence="2 3">
    <name type="scientific">Claviceps africana</name>
    <dbReference type="NCBI Taxonomy" id="83212"/>
    <lineage>
        <taxon>Eukaryota</taxon>
        <taxon>Fungi</taxon>
        <taxon>Dikarya</taxon>
        <taxon>Ascomycota</taxon>
        <taxon>Pezizomycotina</taxon>
        <taxon>Sordariomycetes</taxon>
        <taxon>Hypocreomycetidae</taxon>
        <taxon>Hypocreales</taxon>
        <taxon>Clavicipitaceae</taxon>
        <taxon>Claviceps</taxon>
    </lineage>
</organism>
<comment type="caution">
    <text evidence="2">The sequence shown here is derived from an EMBL/GenBank/DDBJ whole genome shotgun (WGS) entry which is preliminary data.</text>
</comment>
<dbReference type="PANTHER" id="PTHR12390:SF0">
    <property type="entry name" value="UROPORPHYRINOGEN-III SYNTHASE"/>
    <property type="match status" value="1"/>
</dbReference>
<dbReference type="PANTHER" id="PTHR12390">
    <property type="entry name" value="UROPORPHYRINOGEN III SYNTHASE"/>
    <property type="match status" value="1"/>
</dbReference>
<gene>
    <name evidence="2" type="ORF">E4U42_002591</name>
</gene>
<sequence length="346" mass="38208">MDTDCTGVMNVPVLLLKTKSTPSDAYEETLSSHGFSRKCIHGRLHPRFVPVLRHRFDDDGIQEIQSLLLNRRISRRLDAKYGGIIFTSQRAVEAFSHVVQHGKGTDSQWPHLQNVPIYSVGPATTRALRVIPQQPPLQIFGEATGNGEALANYILEHYKGWFSDRPTLTPLLFLVGEQRRDVIPRMLMDVGLTTDRRIRVNEVVVYGTGVMESFSADFEAVLKETSHAPERWVVVFSPTGCDSMLQGLGLLNPDADSGMICLSRRDGKTFVATIGPTTRAHLVSRFGFEPDVCAETPSPDGILQGIVGFSPDQYGRNNRMEEISGSGETDTRPGINLADGACRTGR</sequence>
<dbReference type="GO" id="GO:0006782">
    <property type="term" value="P:protoporphyrinogen IX biosynthetic process"/>
    <property type="evidence" value="ECO:0007669"/>
    <property type="project" value="UniProtKB-UniPathway"/>
</dbReference>
<name>A0A8K0NJF3_9HYPO</name>
<dbReference type="UniPathway" id="UPA00251">
    <property type="reaction ID" value="UER00320"/>
</dbReference>
<dbReference type="GO" id="GO:0006780">
    <property type="term" value="P:uroporphyrinogen III biosynthetic process"/>
    <property type="evidence" value="ECO:0007669"/>
    <property type="project" value="InterPro"/>
</dbReference>
<protein>
    <recommendedName>
        <fullName evidence="1">Tetrapyrrole biosynthesis uroporphyrinogen III synthase domain-containing protein</fullName>
    </recommendedName>
</protein>
<reference evidence="2" key="1">
    <citation type="journal article" date="2020" name="bioRxiv">
        <title>Whole genome comparisons of ergot fungi reveals the divergence and evolution of species within the genus Claviceps are the result of varying mechanisms driving genome evolution and host range expansion.</title>
        <authorList>
            <person name="Wyka S.A."/>
            <person name="Mondo S.J."/>
            <person name="Liu M."/>
            <person name="Dettman J."/>
            <person name="Nalam V."/>
            <person name="Broders K.D."/>
        </authorList>
    </citation>
    <scope>NUCLEOTIDE SEQUENCE</scope>
    <source>
        <strain evidence="2">CCC 489</strain>
    </source>
</reference>
<dbReference type="GO" id="GO:0004852">
    <property type="term" value="F:uroporphyrinogen-III synthase activity"/>
    <property type="evidence" value="ECO:0007669"/>
    <property type="project" value="InterPro"/>
</dbReference>
<evidence type="ECO:0000313" key="2">
    <source>
        <dbReference type="EMBL" id="KAG5927092.1"/>
    </source>
</evidence>
<proteinExistence type="predicted"/>
<dbReference type="EMBL" id="SRPY01000207">
    <property type="protein sequence ID" value="KAG5927092.1"/>
    <property type="molecule type" value="Genomic_DNA"/>
</dbReference>
<dbReference type="Pfam" id="PF02602">
    <property type="entry name" value="HEM4"/>
    <property type="match status" value="1"/>
</dbReference>
<dbReference type="FunFam" id="3.40.50.10090:FF:000011">
    <property type="entry name" value="Uroporphyrinogen-III synthase (UroS), putative"/>
    <property type="match status" value="1"/>
</dbReference>